<name>A0AA38VUN6_9PEZI</name>
<dbReference type="InterPro" id="IPR007219">
    <property type="entry name" value="XnlR_reg_dom"/>
</dbReference>
<protein>
    <submittedName>
        <fullName evidence="5">Fungal specific transcription factor domain-containing protein</fullName>
    </submittedName>
</protein>
<dbReference type="InterPro" id="IPR036864">
    <property type="entry name" value="Zn2-C6_fun-type_DNA-bd_sf"/>
</dbReference>
<proteinExistence type="predicted"/>
<evidence type="ECO:0000313" key="5">
    <source>
        <dbReference type="EMBL" id="KAJ9152072.1"/>
    </source>
</evidence>
<feature type="compositionally biased region" description="Basic and acidic residues" evidence="3">
    <location>
        <begin position="86"/>
        <end position="96"/>
    </location>
</feature>
<reference evidence="5" key="1">
    <citation type="submission" date="2022-07" db="EMBL/GenBank/DDBJ databases">
        <title>Fungi with potential for degradation of polypropylene.</title>
        <authorList>
            <person name="Gostincar C."/>
        </authorList>
    </citation>
    <scope>NUCLEOTIDE SEQUENCE</scope>
    <source>
        <strain evidence="5">EXF-13308</strain>
    </source>
</reference>
<keyword evidence="6" id="KW-1185">Reference proteome</keyword>
<dbReference type="Pfam" id="PF04082">
    <property type="entry name" value="Fungal_trans"/>
    <property type="match status" value="1"/>
</dbReference>
<feature type="domain" description="Zn(2)-C6 fungal-type" evidence="4">
    <location>
        <begin position="27"/>
        <end position="59"/>
    </location>
</feature>
<evidence type="ECO:0000256" key="3">
    <source>
        <dbReference type="SAM" id="MobiDB-lite"/>
    </source>
</evidence>
<dbReference type="InterPro" id="IPR001138">
    <property type="entry name" value="Zn2Cys6_DnaBD"/>
</dbReference>
<sequence>MDVLTAGAPVPQPKNPSGKVRKRAAKACLSCRARKVRCDVSQRGRPCMNCYLDSETCVVTGRASRLRRAREEDEGGQTSHTAAHASEAHGHVHDYSEESPSGAGAHQQPSFAPELQRRDRTTTPGAEDVTGTHAAAILEPLTPVESVAAQSAEPLKNHVGATQPADLNLDFHFSESSVPPILHWNNGQNVNYSSDITYSYYPFLSVSNLSNILPQDVNYLDMQGCLRVPTRAILDEMVQQYFLHVHPYFPLFNEGDFWEQYSHPGKAGPAGHTGPTDKIPLLVFQAMLFATCNFLSRASVKALGFPTIRATRASFYRRAKLLYDFETESSPLATAQAALLLSFWSSAYSTSGTKRPNSFWLSTAIEQAKSAEAHRYYSLLPGPGPHAPRLLKRQNTLKRLWWCCVIRDRILALGVRRSVQITPLHFDFEAHAPLSQADLADEVDRSRVYNPGTKRSLIGVLGKLVELCVLLTDVLMLVFPLDDVPGWGRQRGEEGWRRVERCKDELRRWYEGALVQCPMAGSDQKPCPEFRKEYQHDSVVLYTNLMYTYYHSSRVVLCHHEILTLAAAMPDLDSRAPQAAAIYEKRHEIQDAASSVTECFKELTQRRLARWLPISAVTCVALPLVLHILDVKLSRPAASSSPSSTAASPFDPTAQSALKQHRLNVLIEVMRSMQPQYDGVDWVSEAIRHIITLAQVDDDPSAAGNNNNNSGAGAGAAVDWTDILATHPGCYLRLALTIDLSLSKNRLPEERDFPASLRGLFAGGGSPIRRVLLAREKAKKQQQQQEQQQAAATTGPSPQMLADWAANDQSVAFGMEAGVMMDADGGPGAAGLMSSSSAQDAPFSAGGGGGALAAEANAGFGDVSDLVGQAFAEAMDMFEGNMFDSFGFHDGMYLGSSGGGADGLQDTSEGWSPSDGSLDDAGVAGGGSHWVNGEARAGGVGNGNGSAGEQQMGDGRFSADQVTAMALMRGMDGDAMRRAM</sequence>
<evidence type="ECO:0000256" key="1">
    <source>
        <dbReference type="ARBA" id="ARBA00022723"/>
    </source>
</evidence>
<feature type="region of interest" description="Disordered" evidence="3">
    <location>
        <begin position="829"/>
        <end position="849"/>
    </location>
</feature>
<dbReference type="CDD" id="cd12148">
    <property type="entry name" value="fungal_TF_MHR"/>
    <property type="match status" value="1"/>
</dbReference>
<feature type="region of interest" description="Disordered" evidence="3">
    <location>
        <begin position="1"/>
        <end position="22"/>
    </location>
</feature>
<dbReference type="Proteomes" id="UP001174694">
    <property type="component" value="Unassembled WGS sequence"/>
</dbReference>
<evidence type="ECO:0000259" key="4">
    <source>
        <dbReference type="PROSITE" id="PS50048"/>
    </source>
</evidence>
<feature type="region of interest" description="Disordered" evidence="3">
    <location>
        <begin position="68"/>
        <end position="132"/>
    </location>
</feature>
<dbReference type="PROSITE" id="PS50048">
    <property type="entry name" value="ZN2_CY6_FUNGAL_2"/>
    <property type="match status" value="1"/>
</dbReference>
<dbReference type="EMBL" id="JANBVO010000005">
    <property type="protein sequence ID" value="KAJ9152072.1"/>
    <property type="molecule type" value="Genomic_DNA"/>
</dbReference>
<dbReference type="Pfam" id="PF00172">
    <property type="entry name" value="Zn_clus"/>
    <property type="match status" value="1"/>
</dbReference>
<feature type="region of interest" description="Disordered" evidence="3">
    <location>
        <begin position="899"/>
        <end position="954"/>
    </location>
</feature>
<organism evidence="5 6">
    <name type="scientific">Pleurostoma richardsiae</name>
    <dbReference type="NCBI Taxonomy" id="41990"/>
    <lineage>
        <taxon>Eukaryota</taxon>
        <taxon>Fungi</taxon>
        <taxon>Dikarya</taxon>
        <taxon>Ascomycota</taxon>
        <taxon>Pezizomycotina</taxon>
        <taxon>Sordariomycetes</taxon>
        <taxon>Sordariomycetidae</taxon>
        <taxon>Calosphaeriales</taxon>
        <taxon>Pleurostomataceae</taxon>
        <taxon>Pleurostoma</taxon>
    </lineage>
</organism>
<feature type="region of interest" description="Disordered" evidence="3">
    <location>
        <begin position="776"/>
        <end position="800"/>
    </location>
</feature>
<accession>A0AA38VUN6</accession>
<feature type="compositionally biased region" description="Gly residues" evidence="3">
    <location>
        <begin position="936"/>
        <end position="946"/>
    </location>
</feature>
<dbReference type="AlphaFoldDB" id="A0AA38VUN6"/>
<evidence type="ECO:0000313" key="6">
    <source>
        <dbReference type="Proteomes" id="UP001174694"/>
    </source>
</evidence>
<comment type="caution">
    <text evidence="5">The sequence shown here is derived from an EMBL/GenBank/DDBJ whole genome shotgun (WGS) entry which is preliminary data.</text>
</comment>
<dbReference type="PANTHER" id="PTHR47425:SF2">
    <property type="entry name" value="FARB-RELATED"/>
    <property type="match status" value="1"/>
</dbReference>
<evidence type="ECO:0000256" key="2">
    <source>
        <dbReference type="ARBA" id="ARBA00023242"/>
    </source>
</evidence>
<dbReference type="InterPro" id="IPR052761">
    <property type="entry name" value="Fungal_Detox/Toxin_TFs"/>
</dbReference>
<dbReference type="SMART" id="SM00066">
    <property type="entry name" value="GAL4"/>
    <property type="match status" value="1"/>
</dbReference>
<dbReference type="GO" id="GO:0008270">
    <property type="term" value="F:zinc ion binding"/>
    <property type="evidence" value="ECO:0007669"/>
    <property type="project" value="InterPro"/>
</dbReference>
<feature type="compositionally biased region" description="Low complexity" evidence="3">
    <location>
        <begin position="781"/>
        <end position="792"/>
    </location>
</feature>
<dbReference type="GO" id="GO:0003677">
    <property type="term" value="F:DNA binding"/>
    <property type="evidence" value="ECO:0007669"/>
    <property type="project" value="InterPro"/>
</dbReference>
<dbReference type="CDD" id="cd00067">
    <property type="entry name" value="GAL4"/>
    <property type="match status" value="1"/>
</dbReference>
<gene>
    <name evidence="5" type="ORF">NKR23_g2761</name>
</gene>
<keyword evidence="2" id="KW-0539">Nucleus</keyword>
<dbReference type="Gene3D" id="4.10.240.10">
    <property type="entry name" value="Zn(2)-C6 fungal-type DNA-binding domain"/>
    <property type="match status" value="1"/>
</dbReference>
<dbReference type="GO" id="GO:0006351">
    <property type="term" value="P:DNA-templated transcription"/>
    <property type="evidence" value="ECO:0007669"/>
    <property type="project" value="InterPro"/>
</dbReference>
<dbReference type="PANTHER" id="PTHR47425">
    <property type="entry name" value="FARB-RELATED"/>
    <property type="match status" value="1"/>
</dbReference>
<dbReference type="GO" id="GO:0000981">
    <property type="term" value="F:DNA-binding transcription factor activity, RNA polymerase II-specific"/>
    <property type="evidence" value="ECO:0007669"/>
    <property type="project" value="InterPro"/>
</dbReference>
<keyword evidence="1" id="KW-0479">Metal-binding</keyword>
<feature type="compositionally biased region" description="Polar residues" evidence="3">
    <location>
        <begin position="905"/>
        <end position="915"/>
    </location>
</feature>
<dbReference type="PROSITE" id="PS00463">
    <property type="entry name" value="ZN2_CY6_FUNGAL_1"/>
    <property type="match status" value="1"/>
</dbReference>
<dbReference type="SUPFAM" id="SSF57701">
    <property type="entry name" value="Zn2/Cys6 DNA-binding domain"/>
    <property type="match status" value="1"/>
</dbReference>